<sequence>MKILLSDVKKQYGLIEKLLLRAFESSMYLVQVQMKQGTELLNVCDDKGDILRFHSQLDAKLPFKGLGIQNTVLVHESPYNEMIGMPSGEKPEPLQVKLANPDDDYS</sequence>
<evidence type="ECO:0000313" key="3">
    <source>
        <dbReference type="Proteomes" id="UP000186895"/>
    </source>
</evidence>
<keyword evidence="3" id="KW-1185">Reference proteome</keyword>
<dbReference type="RefSeq" id="WP_076464099.1">
    <property type="nucleotide sequence ID" value="NZ_FTMN01000007.1"/>
</dbReference>
<dbReference type="Proteomes" id="UP000186895">
    <property type="component" value="Unassembled WGS sequence"/>
</dbReference>
<accession>A0A1N6USN3</accession>
<evidence type="ECO:0000313" key="2">
    <source>
        <dbReference type="EMBL" id="SIQ68597.1"/>
    </source>
</evidence>
<organism evidence="2 3">
    <name type="scientific">Marinobacterium stanieri</name>
    <dbReference type="NCBI Taxonomy" id="49186"/>
    <lineage>
        <taxon>Bacteria</taxon>
        <taxon>Pseudomonadati</taxon>
        <taxon>Pseudomonadota</taxon>
        <taxon>Gammaproteobacteria</taxon>
        <taxon>Oceanospirillales</taxon>
        <taxon>Oceanospirillaceae</taxon>
        <taxon>Marinobacterium</taxon>
    </lineage>
</organism>
<dbReference type="InterPro" id="IPR045508">
    <property type="entry name" value="DUF6482"/>
</dbReference>
<gene>
    <name evidence="2" type="ORF">SAMN05421647_107199</name>
</gene>
<proteinExistence type="predicted"/>
<name>A0A1N6USN3_9GAMM</name>
<reference evidence="2 3" key="1">
    <citation type="submission" date="2017-01" db="EMBL/GenBank/DDBJ databases">
        <authorList>
            <person name="Mah S.A."/>
            <person name="Swanson W.J."/>
            <person name="Moy G.W."/>
            <person name="Vacquier V.D."/>
        </authorList>
    </citation>
    <scope>NUCLEOTIDE SEQUENCE [LARGE SCALE GENOMIC DNA]</scope>
    <source>
        <strain evidence="2 3">DSM 7027</strain>
    </source>
</reference>
<protein>
    <submittedName>
        <fullName evidence="2">Uncharacterized protein</fullName>
    </submittedName>
</protein>
<dbReference type="AlphaFoldDB" id="A0A1N6USN3"/>
<feature type="region of interest" description="Disordered" evidence="1">
    <location>
        <begin position="83"/>
        <end position="106"/>
    </location>
</feature>
<dbReference type="eggNOG" id="ENOG5032XHQ">
    <property type="taxonomic scope" value="Bacteria"/>
</dbReference>
<dbReference type="EMBL" id="FTMN01000007">
    <property type="protein sequence ID" value="SIQ68597.1"/>
    <property type="molecule type" value="Genomic_DNA"/>
</dbReference>
<evidence type="ECO:0000256" key="1">
    <source>
        <dbReference type="SAM" id="MobiDB-lite"/>
    </source>
</evidence>
<dbReference type="Pfam" id="PF20090">
    <property type="entry name" value="DUF6482"/>
    <property type="match status" value="1"/>
</dbReference>